<dbReference type="Proteomes" id="UP001152531">
    <property type="component" value="Unassembled WGS sequence"/>
</dbReference>
<dbReference type="EMBL" id="CALSDN010000002">
    <property type="protein sequence ID" value="CAH6719583.1"/>
    <property type="molecule type" value="Genomic_DNA"/>
</dbReference>
<evidence type="ECO:0000313" key="2">
    <source>
        <dbReference type="Proteomes" id="UP001152531"/>
    </source>
</evidence>
<reference evidence="1" key="1">
    <citation type="submission" date="2022-06" db="EMBL/GenBank/DDBJ databases">
        <authorList>
            <person name="Legras J.-L."/>
            <person name="Devillers H."/>
            <person name="Grondin C."/>
        </authorList>
    </citation>
    <scope>NUCLEOTIDE SEQUENCE</scope>
    <source>
        <strain evidence="1">CLIB 1444</strain>
    </source>
</reference>
<comment type="caution">
    <text evidence="1">The sequence shown here is derived from an EMBL/GenBank/DDBJ whole genome shotgun (WGS) entry which is preliminary data.</text>
</comment>
<keyword evidence="2" id="KW-1185">Reference proteome</keyword>
<protein>
    <submittedName>
        <fullName evidence="1">Uncharacterized protein</fullName>
    </submittedName>
</protein>
<proteinExistence type="predicted"/>
<organism evidence="1 2">
    <name type="scientific">[Candida] jaroonii</name>
    <dbReference type="NCBI Taxonomy" id="467808"/>
    <lineage>
        <taxon>Eukaryota</taxon>
        <taxon>Fungi</taxon>
        <taxon>Dikarya</taxon>
        <taxon>Ascomycota</taxon>
        <taxon>Saccharomycotina</taxon>
        <taxon>Pichiomycetes</taxon>
        <taxon>Debaryomycetaceae</taxon>
        <taxon>Yamadazyma</taxon>
    </lineage>
</organism>
<evidence type="ECO:0000313" key="1">
    <source>
        <dbReference type="EMBL" id="CAH6719583.1"/>
    </source>
</evidence>
<name>A0ACA9Y5C1_9ASCO</name>
<accession>A0ACA9Y5C1</accession>
<sequence>MPDLFDNFFGKINHAVSGKTPTHYGLSSQVNSGRYYSYHTNSTNNNYWMPRDDKIKVMKQDHEDKMNPEMQTPRPRMGSDASDMERKGSVSSQASD</sequence>
<gene>
    <name evidence="1" type="ORF">CLIB1444_02S11914</name>
</gene>